<dbReference type="AlphaFoldDB" id="A0A6C0K5Q4"/>
<name>A0A6C0K5Q4_9ZZZZ</name>
<accession>A0A6C0K5Q4</accession>
<proteinExistence type="predicted"/>
<dbReference type="EMBL" id="MN740799">
    <property type="protein sequence ID" value="QHU12416.1"/>
    <property type="molecule type" value="Genomic_DNA"/>
</dbReference>
<evidence type="ECO:0000313" key="1">
    <source>
        <dbReference type="EMBL" id="QHU12416.1"/>
    </source>
</evidence>
<organism evidence="1">
    <name type="scientific">viral metagenome</name>
    <dbReference type="NCBI Taxonomy" id="1070528"/>
    <lineage>
        <taxon>unclassified sequences</taxon>
        <taxon>metagenomes</taxon>
        <taxon>organismal metagenomes</taxon>
    </lineage>
</organism>
<reference evidence="1" key="1">
    <citation type="journal article" date="2020" name="Nature">
        <title>Giant virus diversity and host interactions through global metagenomics.</title>
        <authorList>
            <person name="Schulz F."/>
            <person name="Roux S."/>
            <person name="Paez-Espino D."/>
            <person name="Jungbluth S."/>
            <person name="Walsh D.A."/>
            <person name="Denef V.J."/>
            <person name="McMahon K.D."/>
            <person name="Konstantinidis K.T."/>
            <person name="Eloe-Fadrosh E.A."/>
            <person name="Kyrpides N.C."/>
            <person name="Woyke T."/>
        </authorList>
    </citation>
    <scope>NUCLEOTIDE SEQUENCE</scope>
    <source>
        <strain evidence="1">GVMAG-S-1101171-110</strain>
    </source>
</reference>
<protein>
    <submittedName>
        <fullName evidence="1">Uncharacterized protein</fullName>
    </submittedName>
</protein>
<sequence length="87" mass="9633">MCFYGRMTVANFDASQITLKKREKALFAWRSINDVAVNNGRSVLKEQPTYTTLDIVTARKRGGCRCTADASSNPYDFNGLSNCGCRG</sequence>